<sequence length="146" mass="17096">MKKLIDTLNKDKHYIEIILAGGLFLIALYYHMLMDFIIYMLYFVIFLEITRTVINYIREKTVVLSIIVDAFIILTLRELIVNVVKINNEHLDSLEALMSSTLNWNIFIIAGVIVFLLIVRYLSVKTSETYILGKKNKNDHLRNNEL</sequence>
<feature type="transmembrane region" description="Helical" evidence="1">
    <location>
        <begin position="104"/>
        <end position="122"/>
    </location>
</feature>
<dbReference type="AlphaFoldDB" id="D5V3X8"/>
<keyword evidence="1" id="KW-1133">Transmembrane helix</keyword>
<evidence type="ECO:0000313" key="3">
    <source>
        <dbReference type="Proteomes" id="UP000000939"/>
    </source>
</evidence>
<name>D5V3X8_ARCNC</name>
<dbReference type="Proteomes" id="UP000000939">
    <property type="component" value="Chromosome"/>
</dbReference>
<keyword evidence="1" id="KW-0472">Membrane</keyword>
<dbReference type="EMBL" id="CP001999">
    <property type="protein sequence ID" value="ADG92806.1"/>
    <property type="molecule type" value="Genomic_DNA"/>
</dbReference>
<dbReference type="STRING" id="572480.Arnit_1145"/>
<keyword evidence="3" id="KW-1185">Reference proteome</keyword>
<accession>D5V3X8</accession>
<organism evidence="2 3">
    <name type="scientific">Arcobacter nitrofigilis (strain ATCC 33309 / DSM 7299 / CCUG 15893 / LMG 7604 / NCTC 12251 / CI)</name>
    <name type="common">Campylobacter nitrofigilis</name>
    <dbReference type="NCBI Taxonomy" id="572480"/>
    <lineage>
        <taxon>Bacteria</taxon>
        <taxon>Pseudomonadati</taxon>
        <taxon>Campylobacterota</taxon>
        <taxon>Epsilonproteobacteria</taxon>
        <taxon>Campylobacterales</taxon>
        <taxon>Arcobacteraceae</taxon>
        <taxon>Arcobacter</taxon>
    </lineage>
</organism>
<evidence type="ECO:0000313" key="2">
    <source>
        <dbReference type="EMBL" id="ADG92806.1"/>
    </source>
</evidence>
<gene>
    <name evidence="2" type="ordered locus">Arnit_1145</name>
</gene>
<dbReference type="KEGG" id="ant:Arnit_1145"/>
<reference evidence="2 3" key="1">
    <citation type="journal article" date="2010" name="Stand. Genomic Sci.">
        <title>Complete genome sequence of Arcobacter nitrofigilis type strain (CI).</title>
        <authorList>
            <person name="Pati A."/>
            <person name="Gronow S."/>
            <person name="Lapidus A."/>
            <person name="Copeland A."/>
            <person name="Glavina Del Rio T."/>
            <person name="Nolan M."/>
            <person name="Lucas S."/>
            <person name="Tice H."/>
            <person name="Cheng J.F."/>
            <person name="Han C."/>
            <person name="Chertkov O."/>
            <person name="Bruce D."/>
            <person name="Tapia R."/>
            <person name="Goodwin L."/>
            <person name="Pitluck S."/>
            <person name="Liolios K."/>
            <person name="Ivanova N."/>
            <person name="Mavromatis K."/>
            <person name="Chen A."/>
            <person name="Palaniappan K."/>
            <person name="Land M."/>
            <person name="Hauser L."/>
            <person name="Chang Y.J."/>
            <person name="Jeffries C.D."/>
            <person name="Detter J.C."/>
            <person name="Rohde M."/>
            <person name="Goker M."/>
            <person name="Bristow J."/>
            <person name="Eisen J.A."/>
            <person name="Markowitz V."/>
            <person name="Hugenholtz P."/>
            <person name="Klenk H.P."/>
            <person name="Kyrpides N.C."/>
        </authorList>
    </citation>
    <scope>NUCLEOTIDE SEQUENCE [LARGE SCALE GENOMIC DNA]</scope>
    <source>
        <strain evidence="3">ATCC 33309 / DSM 7299 / CCUG 15893 / LMG 7604 / NCTC 12251 / CI</strain>
    </source>
</reference>
<evidence type="ECO:0000256" key="1">
    <source>
        <dbReference type="SAM" id="Phobius"/>
    </source>
</evidence>
<dbReference type="OrthoDB" id="5349200at2"/>
<protein>
    <submittedName>
        <fullName evidence="2">Uncharacterized protein</fullName>
    </submittedName>
</protein>
<proteinExistence type="predicted"/>
<feature type="transmembrane region" description="Helical" evidence="1">
    <location>
        <begin position="36"/>
        <end position="54"/>
    </location>
</feature>
<dbReference type="RefSeq" id="WP_013134951.1">
    <property type="nucleotide sequence ID" value="NC_014166.1"/>
</dbReference>
<feature type="transmembrane region" description="Helical" evidence="1">
    <location>
        <begin position="61"/>
        <end position="84"/>
    </location>
</feature>
<feature type="transmembrane region" description="Helical" evidence="1">
    <location>
        <begin position="12"/>
        <end position="30"/>
    </location>
</feature>
<dbReference type="HOGENOM" id="CLU_1811793_0_0_7"/>
<keyword evidence="1" id="KW-0812">Transmembrane</keyword>